<proteinExistence type="predicted"/>
<evidence type="ECO:0000313" key="7">
    <source>
        <dbReference type="EMBL" id="TCZ76320.1"/>
    </source>
</evidence>
<gene>
    <name evidence="7" type="ORF">E0485_14055</name>
</gene>
<protein>
    <recommendedName>
        <fullName evidence="9">YitT family protein</fullName>
    </recommendedName>
</protein>
<dbReference type="PANTHER" id="PTHR33545">
    <property type="entry name" value="UPF0750 MEMBRANE PROTEIN YITT-RELATED"/>
    <property type="match status" value="1"/>
</dbReference>
<keyword evidence="5 6" id="KW-0472">Membrane</keyword>
<dbReference type="InterPro" id="IPR051461">
    <property type="entry name" value="UPF0750_membrane"/>
</dbReference>
<dbReference type="Proteomes" id="UP000295418">
    <property type="component" value="Unassembled WGS sequence"/>
</dbReference>
<dbReference type="RefSeq" id="WP_132418687.1">
    <property type="nucleotide sequence ID" value="NZ_SKFG01000013.1"/>
</dbReference>
<dbReference type="PIRSF" id="PIRSF006483">
    <property type="entry name" value="Membrane_protein_YitT"/>
    <property type="match status" value="1"/>
</dbReference>
<evidence type="ECO:0008006" key="9">
    <source>
        <dbReference type="Google" id="ProtNLM"/>
    </source>
</evidence>
<feature type="transmembrane region" description="Helical" evidence="6">
    <location>
        <begin position="12"/>
        <end position="35"/>
    </location>
</feature>
<reference evidence="7 8" key="1">
    <citation type="submission" date="2019-03" db="EMBL/GenBank/DDBJ databases">
        <authorList>
            <person name="Kim M.K.M."/>
        </authorList>
    </citation>
    <scope>NUCLEOTIDE SEQUENCE [LARGE SCALE GENOMIC DNA]</scope>
    <source>
        <strain evidence="7 8">18JY21-1</strain>
    </source>
</reference>
<feature type="transmembrane region" description="Helical" evidence="6">
    <location>
        <begin position="106"/>
        <end position="131"/>
    </location>
</feature>
<dbReference type="GO" id="GO:0005886">
    <property type="term" value="C:plasma membrane"/>
    <property type="evidence" value="ECO:0007669"/>
    <property type="project" value="UniProtKB-SubCell"/>
</dbReference>
<evidence type="ECO:0000313" key="8">
    <source>
        <dbReference type="Proteomes" id="UP000295418"/>
    </source>
</evidence>
<dbReference type="EMBL" id="SKFG01000013">
    <property type="protein sequence ID" value="TCZ76320.1"/>
    <property type="molecule type" value="Genomic_DNA"/>
</dbReference>
<evidence type="ECO:0000256" key="6">
    <source>
        <dbReference type="SAM" id="Phobius"/>
    </source>
</evidence>
<dbReference type="Pfam" id="PF02588">
    <property type="entry name" value="YitT_membrane"/>
    <property type="match status" value="1"/>
</dbReference>
<comment type="caution">
    <text evidence="7">The sequence shown here is derived from an EMBL/GenBank/DDBJ whole genome shotgun (WGS) entry which is preliminary data.</text>
</comment>
<dbReference type="PANTHER" id="PTHR33545:SF3">
    <property type="entry name" value="UPF0750 MEMBRANE PROTEIN YQFU"/>
    <property type="match status" value="1"/>
</dbReference>
<evidence type="ECO:0000256" key="2">
    <source>
        <dbReference type="ARBA" id="ARBA00022475"/>
    </source>
</evidence>
<evidence type="ECO:0000256" key="5">
    <source>
        <dbReference type="ARBA" id="ARBA00023136"/>
    </source>
</evidence>
<keyword evidence="8" id="KW-1185">Reference proteome</keyword>
<feature type="transmembrane region" description="Helical" evidence="6">
    <location>
        <begin position="78"/>
        <end position="100"/>
    </location>
</feature>
<organism evidence="7 8">
    <name type="scientific">Paenibacillus albiflavus</name>
    <dbReference type="NCBI Taxonomy" id="2545760"/>
    <lineage>
        <taxon>Bacteria</taxon>
        <taxon>Bacillati</taxon>
        <taxon>Bacillota</taxon>
        <taxon>Bacilli</taxon>
        <taxon>Bacillales</taxon>
        <taxon>Paenibacillaceae</taxon>
        <taxon>Paenibacillus</taxon>
    </lineage>
</organism>
<dbReference type="InterPro" id="IPR003740">
    <property type="entry name" value="YitT"/>
</dbReference>
<evidence type="ECO:0000256" key="1">
    <source>
        <dbReference type="ARBA" id="ARBA00004651"/>
    </source>
</evidence>
<dbReference type="OrthoDB" id="9779786at2"/>
<feature type="transmembrane region" description="Helical" evidence="6">
    <location>
        <begin position="152"/>
        <end position="170"/>
    </location>
</feature>
<accession>A0A4R4EBK4</accession>
<keyword evidence="4 6" id="KW-1133">Transmembrane helix</keyword>
<evidence type="ECO:0000256" key="4">
    <source>
        <dbReference type="ARBA" id="ARBA00022989"/>
    </source>
</evidence>
<keyword evidence="2" id="KW-1003">Cell membrane</keyword>
<evidence type="ECO:0000256" key="3">
    <source>
        <dbReference type="ARBA" id="ARBA00022692"/>
    </source>
</evidence>
<sequence>MSHIKDLFIVRLLLVIVGAILAAIGLELFLIPHAIIVGGATGLSAILAYWTDMRVGFVLFMINLPFILLSYRRLSKQFVGITVISLFVFALSAIILHPYPSLIEDAAIAAICGGLALGVGIGLAVRFGGSLDATENSIRAASPAMLASGPRIKLLNTLILLSAGFVFGWIQALYSTVAYLLAVEMVSLMLRGLSFKRTIWIRSKHTEEICLVLKSSLNMQLSYLPDSFADDSNGEAVLSATIHLLELSRIKSIVIGLDPDASFHTGSA</sequence>
<feature type="transmembrane region" description="Helical" evidence="6">
    <location>
        <begin position="176"/>
        <end position="194"/>
    </location>
</feature>
<name>A0A4R4EBK4_9BACL</name>
<feature type="transmembrane region" description="Helical" evidence="6">
    <location>
        <begin position="55"/>
        <end position="71"/>
    </location>
</feature>
<keyword evidence="3 6" id="KW-0812">Transmembrane</keyword>
<dbReference type="AlphaFoldDB" id="A0A4R4EBK4"/>
<comment type="subcellular location">
    <subcellularLocation>
        <location evidence="1">Cell membrane</location>
        <topology evidence="1">Multi-pass membrane protein</topology>
    </subcellularLocation>
</comment>